<dbReference type="EMBL" id="MU004189">
    <property type="protein sequence ID" value="KAF2495292.1"/>
    <property type="molecule type" value="Genomic_DNA"/>
</dbReference>
<evidence type="ECO:0000259" key="1">
    <source>
        <dbReference type="PROSITE" id="PS50011"/>
    </source>
</evidence>
<feature type="domain" description="Protein kinase" evidence="1">
    <location>
        <begin position="76"/>
        <end position="214"/>
    </location>
</feature>
<dbReference type="SUPFAM" id="SSF56112">
    <property type="entry name" value="Protein kinase-like (PK-like)"/>
    <property type="match status" value="1"/>
</dbReference>
<proteinExistence type="predicted"/>
<dbReference type="OrthoDB" id="4062651at2759"/>
<dbReference type="InterPro" id="IPR001245">
    <property type="entry name" value="Ser-Thr/Tyr_kinase_cat_dom"/>
</dbReference>
<keyword evidence="3" id="KW-1185">Reference proteome</keyword>
<dbReference type="Pfam" id="PF07714">
    <property type="entry name" value="PK_Tyr_Ser-Thr"/>
    <property type="match status" value="1"/>
</dbReference>
<dbReference type="Gene3D" id="3.30.200.20">
    <property type="entry name" value="Phosphorylase Kinase, domain 1"/>
    <property type="match status" value="1"/>
</dbReference>
<dbReference type="AlphaFoldDB" id="A0A6A6QT43"/>
<accession>A0A6A6QT43</accession>
<dbReference type="InterPro" id="IPR000719">
    <property type="entry name" value="Prot_kinase_dom"/>
</dbReference>
<name>A0A6A6QT43_9PEZI</name>
<dbReference type="Proteomes" id="UP000799750">
    <property type="component" value="Unassembled WGS sequence"/>
</dbReference>
<gene>
    <name evidence="2" type="ORF">BU16DRAFT_618132</name>
</gene>
<dbReference type="PROSITE" id="PS50011">
    <property type="entry name" value="PROTEIN_KINASE_DOM"/>
    <property type="match status" value="1"/>
</dbReference>
<sequence length="214" mass="23870">MSMVLEDVWVCQSCGDTNTLVLAPKRCPTCREIRFSGSKLEQDGTVRPLSQPETNRRSDLDAVWPGQYLALQKLPFESVRALGHGGFAQVDAFKMTDGPMRGKILARKVIRATGPQSQQGKQSVRNEIDLMKKLRHTHIVSFTFTYEQSLSRGKGLIFGIVIGTVADIDLAEYLDDMEDSIKNGGDPAWLLETQTASTYGTMYTPQAKYRRLGH</sequence>
<protein>
    <recommendedName>
        <fullName evidence="1">Protein kinase domain-containing protein</fullName>
    </recommendedName>
</protein>
<evidence type="ECO:0000313" key="3">
    <source>
        <dbReference type="Proteomes" id="UP000799750"/>
    </source>
</evidence>
<organism evidence="2 3">
    <name type="scientific">Lophium mytilinum</name>
    <dbReference type="NCBI Taxonomy" id="390894"/>
    <lineage>
        <taxon>Eukaryota</taxon>
        <taxon>Fungi</taxon>
        <taxon>Dikarya</taxon>
        <taxon>Ascomycota</taxon>
        <taxon>Pezizomycotina</taxon>
        <taxon>Dothideomycetes</taxon>
        <taxon>Pleosporomycetidae</taxon>
        <taxon>Mytilinidiales</taxon>
        <taxon>Mytilinidiaceae</taxon>
        <taxon>Lophium</taxon>
    </lineage>
</organism>
<dbReference type="InterPro" id="IPR011009">
    <property type="entry name" value="Kinase-like_dom_sf"/>
</dbReference>
<dbReference type="GO" id="GO:0004672">
    <property type="term" value="F:protein kinase activity"/>
    <property type="evidence" value="ECO:0007669"/>
    <property type="project" value="InterPro"/>
</dbReference>
<dbReference type="GO" id="GO:0005524">
    <property type="term" value="F:ATP binding"/>
    <property type="evidence" value="ECO:0007669"/>
    <property type="project" value="InterPro"/>
</dbReference>
<evidence type="ECO:0000313" key="2">
    <source>
        <dbReference type="EMBL" id="KAF2495292.1"/>
    </source>
</evidence>
<reference evidence="2" key="1">
    <citation type="journal article" date="2020" name="Stud. Mycol.">
        <title>101 Dothideomycetes genomes: a test case for predicting lifestyles and emergence of pathogens.</title>
        <authorList>
            <person name="Haridas S."/>
            <person name="Albert R."/>
            <person name="Binder M."/>
            <person name="Bloem J."/>
            <person name="Labutti K."/>
            <person name="Salamov A."/>
            <person name="Andreopoulos B."/>
            <person name="Baker S."/>
            <person name="Barry K."/>
            <person name="Bills G."/>
            <person name="Bluhm B."/>
            <person name="Cannon C."/>
            <person name="Castanera R."/>
            <person name="Culley D."/>
            <person name="Daum C."/>
            <person name="Ezra D."/>
            <person name="Gonzalez J."/>
            <person name="Henrissat B."/>
            <person name="Kuo A."/>
            <person name="Liang C."/>
            <person name="Lipzen A."/>
            <person name="Lutzoni F."/>
            <person name="Magnuson J."/>
            <person name="Mondo S."/>
            <person name="Nolan M."/>
            <person name="Ohm R."/>
            <person name="Pangilinan J."/>
            <person name="Park H.-J."/>
            <person name="Ramirez L."/>
            <person name="Alfaro M."/>
            <person name="Sun H."/>
            <person name="Tritt A."/>
            <person name="Yoshinaga Y."/>
            <person name="Zwiers L.-H."/>
            <person name="Turgeon B."/>
            <person name="Goodwin S."/>
            <person name="Spatafora J."/>
            <person name="Crous P."/>
            <person name="Grigoriev I."/>
        </authorList>
    </citation>
    <scope>NUCLEOTIDE SEQUENCE</scope>
    <source>
        <strain evidence="2">CBS 269.34</strain>
    </source>
</reference>